<evidence type="ECO:0000313" key="1">
    <source>
        <dbReference type="EMBL" id="GFT60347.1"/>
    </source>
</evidence>
<dbReference type="Proteomes" id="UP000887013">
    <property type="component" value="Unassembled WGS sequence"/>
</dbReference>
<dbReference type="OrthoDB" id="6431221at2759"/>
<accession>A0A8X6PEJ4</accession>
<dbReference type="AlphaFoldDB" id="A0A8X6PEJ4"/>
<name>A0A8X6PEJ4_NEPPI</name>
<keyword evidence="2" id="KW-1185">Reference proteome</keyword>
<evidence type="ECO:0000313" key="2">
    <source>
        <dbReference type="Proteomes" id="UP000887013"/>
    </source>
</evidence>
<proteinExistence type="predicted"/>
<protein>
    <submittedName>
        <fullName evidence="1">Uncharacterized protein</fullName>
    </submittedName>
</protein>
<reference evidence="1" key="1">
    <citation type="submission" date="2020-08" db="EMBL/GenBank/DDBJ databases">
        <title>Multicomponent nature underlies the extraordinary mechanical properties of spider dragline silk.</title>
        <authorList>
            <person name="Kono N."/>
            <person name="Nakamura H."/>
            <person name="Mori M."/>
            <person name="Yoshida Y."/>
            <person name="Ohtoshi R."/>
            <person name="Malay A.D."/>
            <person name="Moran D.A.P."/>
            <person name="Tomita M."/>
            <person name="Numata K."/>
            <person name="Arakawa K."/>
        </authorList>
    </citation>
    <scope>NUCLEOTIDE SEQUENCE</scope>
</reference>
<dbReference type="EMBL" id="BMAW01018810">
    <property type="protein sequence ID" value="GFT60347.1"/>
    <property type="molecule type" value="Genomic_DNA"/>
</dbReference>
<organism evidence="1 2">
    <name type="scientific">Nephila pilipes</name>
    <name type="common">Giant wood spider</name>
    <name type="synonym">Nephila maculata</name>
    <dbReference type="NCBI Taxonomy" id="299642"/>
    <lineage>
        <taxon>Eukaryota</taxon>
        <taxon>Metazoa</taxon>
        <taxon>Ecdysozoa</taxon>
        <taxon>Arthropoda</taxon>
        <taxon>Chelicerata</taxon>
        <taxon>Arachnida</taxon>
        <taxon>Araneae</taxon>
        <taxon>Araneomorphae</taxon>
        <taxon>Entelegynae</taxon>
        <taxon>Araneoidea</taxon>
        <taxon>Nephilidae</taxon>
        <taxon>Nephila</taxon>
    </lineage>
</organism>
<gene>
    <name evidence="1" type="ORF">NPIL_53791</name>
</gene>
<comment type="caution">
    <text evidence="1">The sequence shown here is derived from an EMBL/GenBank/DDBJ whole genome shotgun (WGS) entry which is preliminary data.</text>
</comment>
<sequence>MIIAYITYLKENLPKGISFKKKLKTYILDSTSFHEKTPRSNPSDYDYTQSISKRTNNVFRFIYAAPLSEFVSDPPTSPRLTKQADMPVMQLSTTLQFTCHRSTPLGHSDGMLMIPPGARALHASFRVALCDVSALTESL</sequence>